<feature type="transmembrane region" description="Helical" evidence="5">
    <location>
        <begin position="747"/>
        <end position="768"/>
    </location>
</feature>
<comment type="caution">
    <text evidence="9">The sequence shown here is derived from an EMBL/GenBank/DDBJ whole genome shotgun (WGS) entry which is preliminary data.</text>
</comment>
<dbReference type="PANTHER" id="PTHR37994">
    <property type="entry name" value="ARAE_2_N DOMAIN-CONTAINING PROTEIN-RELATED"/>
    <property type="match status" value="1"/>
</dbReference>
<dbReference type="STRING" id="2070753.A0A3A2ZMF5"/>
<dbReference type="InterPro" id="IPR049453">
    <property type="entry name" value="Memb_transporter_dom"/>
</dbReference>
<feature type="transmembrane region" description="Helical" evidence="5">
    <location>
        <begin position="84"/>
        <end position="104"/>
    </location>
</feature>
<feature type="transmembrane region" description="Helical" evidence="5">
    <location>
        <begin position="683"/>
        <end position="702"/>
    </location>
</feature>
<dbReference type="Pfam" id="PF13515">
    <property type="entry name" value="FUSC_2"/>
    <property type="match status" value="1"/>
</dbReference>
<evidence type="ECO:0000259" key="8">
    <source>
        <dbReference type="Pfam" id="PF13515"/>
    </source>
</evidence>
<feature type="domain" description="Putative ER transporter 6TM N-terminal" evidence="7">
    <location>
        <begin position="25"/>
        <end position="457"/>
    </location>
</feature>
<accession>A0A3A2ZMF5</accession>
<feature type="transmembrane region" description="Helical" evidence="5">
    <location>
        <begin position="186"/>
        <end position="203"/>
    </location>
</feature>
<dbReference type="AlphaFoldDB" id="A0A3A2ZMF5"/>
<keyword evidence="3 5" id="KW-1133">Transmembrane helix</keyword>
<reference evidence="10" key="1">
    <citation type="submission" date="2017-02" db="EMBL/GenBank/DDBJ databases">
        <authorList>
            <person name="Tafer H."/>
            <person name="Lopandic K."/>
        </authorList>
    </citation>
    <scope>NUCLEOTIDE SEQUENCE [LARGE SCALE GENOMIC DNA]</scope>
    <source>
        <strain evidence="10">CBS 366.77</strain>
    </source>
</reference>
<dbReference type="InterPro" id="IPR018823">
    <property type="entry name" value="ArAE_2_N"/>
</dbReference>
<evidence type="ECO:0000256" key="1">
    <source>
        <dbReference type="ARBA" id="ARBA00004141"/>
    </source>
</evidence>
<evidence type="ECO:0000256" key="3">
    <source>
        <dbReference type="ARBA" id="ARBA00022989"/>
    </source>
</evidence>
<feature type="transmembrane region" description="Helical" evidence="5">
    <location>
        <begin position="223"/>
        <end position="246"/>
    </location>
</feature>
<evidence type="ECO:0000313" key="9">
    <source>
        <dbReference type="EMBL" id="RJE24408.1"/>
    </source>
</evidence>
<evidence type="ECO:0008006" key="11">
    <source>
        <dbReference type="Google" id="ProtNLM"/>
    </source>
</evidence>
<evidence type="ECO:0000256" key="5">
    <source>
        <dbReference type="SAM" id="Phobius"/>
    </source>
</evidence>
<evidence type="ECO:0000256" key="2">
    <source>
        <dbReference type="ARBA" id="ARBA00022692"/>
    </source>
</evidence>
<evidence type="ECO:0000259" key="7">
    <source>
        <dbReference type="Pfam" id="PF10337"/>
    </source>
</evidence>
<feature type="domain" description="Integral membrane bound transporter" evidence="8">
    <location>
        <begin position="630"/>
        <end position="764"/>
    </location>
</feature>
<feature type="transmembrane region" description="Helical" evidence="5">
    <location>
        <begin position="709"/>
        <end position="727"/>
    </location>
</feature>
<dbReference type="PANTHER" id="PTHR37994:SF3">
    <property type="entry name" value="ER TRANSPORTER 6TM N-TERMINAL DOMAIN-CONTAINING PROTEIN"/>
    <property type="match status" value="1"/>
</dbReference>
<dbReference type="Proteomes" id="UP000266188">
    <property type="component" value="Unassembled WGS sequence"/>
</dbReference>
<protein>
    <recommendedName>
        <fullName evidence="11">ER transporter 6TM N-terminal domain-containing protein</fullName>
    </recommendedName>
</protein>
<feature type="transmembrane region" description="Helical" evidence="5">
    <location>
        <begin position="602"/>
        <end position="622"/>
    </location>
</feature>
<proteinExistence type="predicted"/>
<dbReference type="OrthoDB" id="2274698at2759"/>
<dbReference type="GO" id="GO:0016020">
    <property type="term" value="C:membrane"/>
    <property type="evidence" value="ECO:0007669"/>
    <property type="project" value="UniProtKB-SubCell"/>
</dbReference>
<name>A0A3A2ZMF5_9EURO</name>
<feature type="transmembrane region" description="Helical" evidence="5">
    <location>
        <begin position="46"/>
        <end position="77"/>
    </location>
</feature>
<evidence type="ECO:0000256" key="4">
    <source>
        <dbReference type="ARBA" id="ARBA00023136"/>
    </source>
</evidence>
<keyword evidence="4 5" id="KW-0472">Membrane</keyword>
<organism evidence="9 10">
    <name type="scientific">Aspergillus sclerotialis</name>
    <dbReference type="NCBI Taxonomy" id="2070753"/>
    <lineage>
        <taxon>Eukaryota</taxon>
        <taxon>Fungi</taxon>
        <taxon>Dikarya</taxon>
        <taxon>Ascomycota</taxon>
        <taxon>Pezizomycotina</taxon>
        <taxon>Eurotiomycetes</taxon>
        <taxon>Eurotiomycetidae</taxon>
        <taxon>Eurotiales</taxon>
        <taxon>Aspergillaceae</taxon>
        <taxon>Aspergillus</taxon>
        <taxon>Aspergillus subgen. Polypaecilum</taxon>
    </lineage>
</organism>
<feature type="transmembrane region" description="Helical" evidence="5">
    <location>
        <begin position="159"/>
        <end position="177"/>
    </location>
</feature>
<dbReference type="EMBL" id="MVGC01000082">
    <property type="protein sequence ID" value="RJE24408.1"/>
    <property type="molecule type" value="Genomic_DNA"/>
</dbReference>
<comment type="subcellular location">
    <subcellularLocation>
        <location evidence="1">Membrane</location>
        <topology evidence="1">Multi-pass membrane protein</topology>
    </subcellularLocation>
</comment>
<feature type="domain" description="DUF2421" evidence="6">
    <location>
        <begin position="768"/>
        <end position="977"/>
    </location>
</feature>
<dbReference type="InterPro" id="IPR018820">
    <property type="entry name" value="BRE4-related_DUF2421"/>
</dbReference>
<sequence>MAKEDSREQSGDKGDVSRASRRRFSLPAWLDHFNAHDLKVVFRCWAALWVASLLMFIGPALHSIGIATFFGALLLYIVPPAGILFNYLIGAIILLFGMCLAWAWGLLTMKAALAARPDHKTQALLQQLQKQAVVKAQQDGDSVSWAAQKLIHQGFMFDARVTAVFYVLSCIFVYAMARLRAANHKFALSETFGNIIIDLFLLFGPSLPEFNAQLAKVLVEPGAIGIGLGAVCCLLFFPQSTSHAVLQKMEQIVRMTGSSFRTTRDRLAGQELKLSDLQAMRSKTVAAFNAMKPMLAFLPLDFSRGRWNTDDVQNLNGPIRQAMVAHLALLDHNINRLTLDQKVKDLPESPVHNGGQEKSPLGVASHQLQEHANVLAVFKAPELGAIRAQTRELLKDSTADVLQLGSECSSFVAECIHTANSRRWFGSPSQEKFDDLVSKGEDIQERLRSARSASLAKTTEGLIEQHADIFDENGHLKYADFLGPHAFHGLVLGMVIEDHILASAAANEDLLAHILQLLRSRRQNRTWFPSGPRYAISWLLRAHPGGVSGASLETGDNPDEVENQYNDVYQELRMIHGPGARRGQGLPSRIIRRTYNWFTNPSGIYALRMVVVTIATAIPSAIPSTADFYYREKGIWGIITAQIAVVIYMSDFTFSLLGRAAGTVVGGIIGMVAWYIGSGHGPGNAYGLAAIAAAATLILVWWRLFLPPMMTGFAVMCGATFVLVMGFSYDDAHTTQYGLPGHGYEAFYKRVVTVLLGLVAAFVVQIFPRPPSANRHIRKTLSRAIHTLSDHYALLLSHWNQNKPNPIDEVSEQISLNLAESLITLQGPIHLLKFEISLGSLDQETLRRTQGFCQDMNQALCRLLILSDSLPLELQDRLARTLGFLDDNIVSGVMAILGVIEQSLKSGDPLPERLPTPLVKRCYEYWSAKDRSAEFSSEIMRDPNYRRYCVAVSLYVKFLSAIDELVIVLKMALGESHIVYRSENAVV</sequence>
<keyword evidence="10" id="KW-1185">Reference proteome</keyword>
<evidence type="ECO:0000313" key="10">
    <source>
        <dbReference type="Proteomes" id="UP000266188"/>
    </source>
</evidence>
<dbReference type="Pfam" id="PF10334">
    <property type="entry name" value="BRE4"/>
    <property type="match status" value="1"/>
</dbReference>
<feature type="transmembrane region" description="Helical" evidence="5">
    <location>
        <begin position="657"/>
        <end position="677"/>
    </location>
</feature>
<gene>
    <name evidence="9" type="ORF">PHISCL_03262</name>
</gene>
<dbReference type="Pfam" id="PF10337">
    <property type="entry name" value="ArAE_2_N"/>
    <property type="match status" value="1"/>
</dbReference>
<keyword evidence="2 5" id="KW-0812">Transmembrane</keyword>
<evidence type="ECO:0000259" key="6">
    <source>
        <dbReference type="Pfam" id="PF10334"/>
    </source>
</evidence>